<dbReference type="GO" id="GO:0000976">
    <property type="term" value="F:transcription cis-regulatory region binding"/>
    <property type="evidence" value="ECO:0007669"/>
    <property type="project" value="InterPro"/>
</dbReference>
<proteinExistence type="predicted"/>
<sequence>ATPKLVLELMNIKGLTISQVKSHLQMYRSTNDKESFEESDRLTEQHILRSPQDYSADTLDRQRTLQRLWTETNLTECQEEISSHGSSVNVNNGDYRQADGMNDFMEDALEMKRKCFMSSTINVSSLNCISQTSYKDNELRYLISSLLSNYQCKRSEEEQPLMSRPPSELRRLIDKGGKEASGSYSIDDQNCMSPIYSDFSPENDIKLDLSLSI</sequence>
<protein>
    <submittedName>
        <fullName evidence="5">Uncharacterized protein</fullName>
    </submittedName>
</protein>
<evidence type="ECO:0000313" key="6">
    <source>
        <dbReference type="Proteomes" id="UP000824469"/>
    </source>
</evidence>
<comment type="subcellular location">
    <subcellularLocation>
        <location evidence="1">Nucleus</location>
    </subcellularLocation>
</comment>
<evidence type="ECO:0000256" key="1">
    <source>
        <dbReference type="ARBA" id="ARBA00004123"/>
    </source>
</evidence>
<evidence type="ECO:0000256" key="4">
    <source>
        <dbReference type="ARBA" id="ARBA00023242"/>
    </source>
</evidence>
<dbReference type="InterPro" id="IPR006447">
    <property type="entry name" value="Myb_dom_plants"/>
</dbReference>
<keyword evidence="3" id="KW-0804">Transcription</keyword>
<evidence type="ECO:0000313" key="5">
    <source>
        <dbReference type="EMBL" id="KAH9288403.1"/>
    </source>
</evidence>
<keyword evidence="6" id="KW-1185">Reference proteome</keyword>
<comment type="caution">
    <text evidence="5">The sequence shown here is derived from an EMBL/GenBank/DDBJ whole genome shotgun (WGS) entry which is preliminary data.</text>
</comment>
<name>A0AA38BVX7_TAXCH</name>
<accession>A0AA38BVX7</accession>
<feature type="non-terminal residue" evidence="5">
    <location>
        <position position="213"/>
    </location>
</feature>
<dbReference type="AlphaFoldDB" id="A0AA38BVX7"/>
<keyword evidence="4" id="KW-0539">Nucleus</keyword>
<dbReference type="InterPro" id="IPR009057">
    <property type="entry name" value="Homeodomain-like_sf"/>
</dbReference>
<dbReference type="Gene3D" id="1.10.10.60">
    <property type="entry name" value="Homeodomain-like"/>
    <property type="match status" value="1"/>
</dbReference>
<dbReference type="InterPro" id="IPR044847">
    <property type="entry name" value="KAN_fam"/>
</dbReference>
<reference evidence="5 6" key="1">
    <citation type="journal article" date="2021" name="Nat. Plants">
        <title>The Taxus genome provides insights into paclitaxel biosynthesis.</title>
        <authorList>
            <person name="Xiong X."/>
            <person name="Gou J."/>
            <person name="Liao Q."/>
            <person name="Li Y."/>
            <person name="Zhou Q."/>
            <person name="Bi G."/>
            <person name="Li C."/>
            <person name="Du R."/>
            <person name="Wang X."/>
            <person name="Sun T."/>
            <person name="Guo L."/>
            <person name="Liang H."/>
            <person name="Lu P."/>
            <person name="Wu Y."/>
            <person name="Zhang Z."/>
            <person name="Ro D.K."/>
            <person name="Shang Y."/>
            <person name="Huang S."/>
            <person name="Yan J."/>
        </authorList>
    </citation>
    <scope>NUCLEOTIDE SEQUENCE [LARGE SCALE GENOMIC DNA]</scope>
    <source>
        <strain evidence="5">Ta-2019</strain>
    </source>
</reference>
<evidence type="ECO:0000256" key="2">
    <source>
        <dbReference type="ARBA" id="ARBA00023015"/>
    </source>
</evidence>
<dbReference type="Proteomes" id="UP000824469">
    <property type="component" value="Unassembled WGS sequence"/>
</dbReference>
<dbReference type="GO" id="GO:0005634">
    <property type="term" value="C:nucleus"/>
    <property type="evidence" value="ECO:0007669"/>
    <property type="project" value="UniProtKB-SubCell"/>
</dbReference>
<dbReference type="GO" id="GO:0006355">
    <property type="term" value="P:regulation of DNA-templated transcription"/>
    <property type="evidence" value="ECO:0007669"/>
    <property type="project" value="InterPro"/>
</dbReference>
<dbReference type="SUPFAM" id="SSF46689">
    <property type="entry name" value="Homeodomain-like"/>
    <property type="match status" value="1"/>
</dbReference>
<dbReference type="PANTHER" id="PTHR31496:SF3">
    <property type="entry name" value="TRANSCRIPTION REPRESSOR KAN1"/>
    <property type="match status" value="1"/>
</dbReference>
<gene>
    <name evidence="5" type="ORF">KI387_032520</name>
</gene>
<dbReference type="EMBL" id="JAHRHJ020003813">
    <property type="protein sequence ID" value="KAH9288403.1"/>
    <property type="molecule type" value="Genomic_DNA"/>
</dbReference>
<evidence type="ECO:0000256" key="3">
    <source>
        <dbReference type="ARBA" id="ARBA00023163"/>
    </source>
</evidence>
<dbReference type="NCBIfam" id="TIGR01557">
    <property type="entry name" value="myb_SHAQKYF"/>
    <property type="match status" value="1"/>
</dbReference>
<organism evidence="5 6">
    <name type="scientific">Taxus chinensis</name>
    <name type="common">Chinese yew</name>
    <name type="synonym">Taxus wallichiana var. chinensis</name>
    <dbReference type="NCBI Taxonomy" id="29808"/>
    <lineage>
        <taxon>Eukaryota</taxon>
        <taxon>Viridiplantae</taxon>
        <taxon>Streptophyta</taxon>
        <taxon>Embryophyta</taxon>
        <taxon>Tracheophyta</taxon>
        <taxon>Spermatophyta</taxon>
        <taxon>Pinopsida</taxon>
        <taxon>Pinidae</taxon>
        <taxon>Conifers II</taxon>
        <taxon>Cupressales</taxon>
        <taxon>Taxaceae</taxon>
        <taxon>Taxus</taxon>
    </lineage>
</organism>
<dbReference type="GO" id="GO:0010158">
    <property type="term" value="P:abaxial cell fate specification"/>
    <property type="evidence" value="ECO:0007669"/>
    <property type="project" value="InterPro"/>
</dbReference>
<dbReference type="PANTHER" id="PTHR31496">
    <property type="entry name" value="TRANSCRIPTION FACTOR KAN2-RELATED"/>
    <property type="match status" value="1"/>
</dbReference>
<keyword evidence="2" id="KW-0805">Transcription regulation</keyword>